<reference evidence="1 2" key="1">
    <citation type="submission" date="2018-09" db="EMBL/GenBank/DDBJ databases">
        <title>Genomic investigation of the strawberry pathogen Phytophthora fragariae indicates pathogenicity is determined by transcriptional variation in three key races.</title>
        <authorList>
            <person name="Adams T.M."/>
            <person name="Armitage A.D."/>
            <person name="Sobczyk M.K."/>
            <person name="Bates H.J."/>
            <person name="Dunwell J.M."/>
            <person name="Nellist C.F."/>
            <person name="Harrison R.J."/>
        </authorList>
    </citation>
    <scope>NUCLEOTIDE SEQUENCE [LARGE SCALE GENOMIC DNA]</scope>
    <source>
        <strain evidence="1 2">ONT-3</strain>
    </source>
</reference>
<dbReference type="AlphaFoldDB" id="A0A6G0KX00"/>
<organism evidence="1 2">
    <name type="scientific">Phytophthora fragariae</name>
    <dbReference type="NCBI Taxonomy" id="53985"/>
    <lineage>
        <taxon>Eukaryota</taxon>
        <taxon>Sar</taxon>
        <taxon>Stramenopiles</taxon>
        <taxon>Oomycota</taxon>
        <taxon>Peronosporomycetes</taxon>
        <taxon>Peronosporales</taxon>
        <taxon>Peronosporaceae</taxon>
        <taxon>Phytophthora</taxon>
    </lineage>
</organism>
<sequence length="72" mass="8110">MSSTWIIRSVVMHQRAGVAFTPLHDPTIPFRLRSGTRIAWVTLGVQNGNTWRPIDQSQAKFRVAIPVKNAPE</sequence>
<accession>A0A6G0KX00</accession>
<dbReference type="EMBL" id="QXFX01000890">
    <property type="protein sequence ID" value="KAE9101548.1"/>
    <property type="molecule type" value="Genomic_DNA"/>
</dbReference>
<name>A0A6G0KX00_9STRA</name>
<gene>
    <name evidence="1" type="ORF">PF010_g14415</name>
</gene>
<dbReference type="Proteomes" id="UP000488956">
    <property type="component" value="Unassembled WGS sequence"/>
</dbReference>
<evidence type="ECO:0000313" key="2">
    <source>
        <dbReference type="Proteomes" id="UP000488956"/>
    </source>
</evidence>
<comment type="caution">
    <text evidence="1">The sequence shown here is derived from an EMBL/GenBank/DDBJ whole genome shotgun (WGS) entry which is preliminary data.</text>
</comment>
<evidence type="ECO:0000313" key="1">
    <source>
        <dbReference type="EMBL" id="KAE9101548.1"/>
    </source>
</evidence>
<protein>
    <submittedName>
        <fullName evidence="1">Uncharacterized protein</fullName>
    </submittedName>
</protein>
<proteinExistence type="predicted"/>